<evidence type="ECO:0000256" key="1">
    <source>
        <dbReference type="SAM" id="MobiDB-lite"/>
    </source>
</evidence>
<dbReference type="AlphaFoldDB" id="A0A6A5RMX1"/>
<evidence type="ECO:0000313" key="2">
    <source>
        <dbReference type="EMBL" id="KAF1928783.1"/>
    </source>
</evidence>
<protein>
    <submittedName>
        <fullName evidence="2">Uncharacterized protein</fullName>
    </submittedName>
</protein>
<feature type="region of interest" description="Disordered" evidence="1">
    <location>
        <begin position="59"/>
        <end position="84"/>
    </location>
</feature>
<dbReference type="GeneID" id="54345259"/>
<dbReference type="Proteomes" id="UP000800082">
    <property type="component" value="Unassembled WGS sequence"/>
</dbReference>
<keyword evidence="3" id="KW-1185">Reference proteome</keyword>
<organism evidence="2 3">
    <name type="scientific">Didymella exigua CBS 183.55</name>
    <dbReference type="NCBI Taxonomy" id="1150837"/>
    <lineage>
        <taxon>Eukaryota</taxon>
        <taxon>Fungi</taxon>
        <taxon>Dikarya</taxon>
        <taxon>Ascomycota</taxon>
        <taxon>Pezizomycotina</taxon>
        <taxon>Dothideomycetes</taxon>
        <taxon>Pleosporomycetidae</taxon>
        <taxon>Pleosporales</taxon>
        <taxon>Pleosporineae</taxon>
        <taxon>Didymellaceae</taxon>
        <taxon>Didymella</taxon>
    </lineage>
</organism>
<sequence>MINHSSENATLAARQHHRVLSNSSAADVRPPEGVPVFLLDAVVMSMDILELIPRRNTSTAKRLKTSTTSNNMSPSKNSQDTDGLCHEPTDAFPLASNATIPLLSPSTPKIPRSLALLAERPATSPMTPPYEAIYVSQPKMQACNVEVETQASGTGVEPPTMQTLIDGALRLSILSSINSKMLPGIKIKANTFGYGLADIAPTLWKPSYLSSLSQRANLLPTISRSLRQSEATVSTASVSLKRKLSSLAAQLPSLQHIDGREHADALDGSRLVPSVAPQLWLHLQKHTPCKAATSLRSFITAEPQSTPLPDDMLEEPWQETGETRRSRPSSVGPDGGRASGFDQAIEGCPAATATCDGLPSELHLLGAVTTRDSSKNDDDELLLGAECFDDPNFVAFRGSELA</sequence>
<evidence type="ECO:0000313" key="3">
    <source>
        <dbReference type="Proteomes" id="UP000800082"/>
    </source>
</evidence>
<dbReference type="RefSeq" id="XP_033449031.1">
    <property type="nucleotide sequence ID" value="XM_033587613.1"/>
</dbReference>
<dbReference type="OrthoDB" id="4187154at2759"/>
<dbReference type="EMBL" id="ML978968">
    <property type="protein sequence ID" value="KAF1928783.1"/>
    <property type="molecule type" value="Genomic_DNA"/>
</dbReference>
<name>A0A6A5RMX1_9PLEO</name>
<feature type="compositionally biased region" description="Polar residues" evidence="1">
    <location>
        <begin position="59"/>
        <end position="81"/>
    </location>
</feature>
<proteinExistence type="predicted"/>
<accession>A0A6A5RMX1</accession>
<reference evidence="2" key="1">
    <citation type="journal article" date="2020" name="Stud. Mycol.">
        <title>101 Dothideomycetes genomes: a test case for predicting lifestyles and emergence of pathogens.</title>
        <authorList>
            <person name="Haridas S."/>
            <person name="Albert R."/>
            <person name="Binder M."/>
            <person name="Bloem J."/>
            <person name="Labutti K."/>
            <person name="Salamov A."/>
            <person name="Andreopoulos B."/>
            <person name="Baker S."/>
            <person name="Barry K."/>
            <person name="Bills G."/>
            <person name="Bluhm B."/>
            <person name="Cannon C."/>
            <person name="Castanera R."/>
            <person name="Culley D."/>
            <person name="Daum C."/>
            <person name="Ezra D."/>
            <person name="Gonzalez J."/>
            <person name="Henrissat B."/>
            <person name="Kuo A."/>
            <person name="Liang C."/>
            <person name="Lipzen A."/>
            <person name="Lutzoni F."/>
            <person name="Magnuson J."/>
            <person name="Mondo S."/>
            <person name="Nolan M."/>
            <person name="Ohm R."/>
            <person name="Pangilinan J."/>
            <person name="Park H.-J."/>
            <person name="Ramirez L."/>
            <person name="Alfaro M."/>
            <person name="Sun H."/>
            <person name="Tritt A."/>
            <person name="Yoshinaga Y."/>
            <person name="Zwiers L.-H."/>
            <person name="Turgeon B."/>
            <person name="Goodwin S."/>
            <person name="Spatafora J."/>
            <person name="Crous P."/>
            <person name="Grigoriev I."/>
        </authorList>
    </citation>
    <scope>NUCLEOTIDE SEQUENCE</scope>
    <source>
        <strain evidence="2">CBS 183.55</strain>
    </source>
</reference>
<gene>
    <name evidence="2" type="ORF">M421DRAFT_154993</name>
</gene>
<feature type="region of interest" description="Disordered" evidence="1">
    <location>
        <begin position="302"/>
        <end position="343"/>
    </location>
</feature>